<dbReference type="SUPFAM" id="SSF57850">
    <property type="entry name" value="RING/U-box"/>
    <property type="match status" value="1"/>
</dbReference>
<feature type="domain" description="RING-type" evidence="5">
    <location>
        <begin position="14"/>
        <end position="54"/>
    </location>
</feature>
<evidence type="ECO:0000313" key="8">
    <source>
        <dbReference type="Proteomes" id="UP000694620"/>
    </source>
</evidence>
<dbReference type="GeneTree" id="ENSGT01150000286950"/>
<dbReference type="PANTHER" id="PTHR25465:SF5">
    <property type="entry name" value="E3 UBIQUITIN_ISG15 LIGASE TRIM25-RELATED"/>
    <property type="match status" value="1"/>
</dbReference>
<dbReference type="InterPro" id="IPR013083">
    <property type="entry name" value="Znf_RING/FYVE/PHD"/>
</dbReference>
<dbReference type="AlphaFoldDB" id="A0A8C4SXD4"/>
<dbReference type="PROSITE" id="PS50089">
    <property type="entry name" value="ZF_RING_2"/>
    <property type="match status" value="1"/>
</dbReference>
<evidence type="ECO:0000256" key="4">
    <source>
        <dbReference type="PROSITE-ProRule" id="PRU00024"/>
    </source>
</evidence>
<evidence type="ECO:0000256" key="1">
    <source>
        <dbReference type="ARBA" id="ARBA00022723"/>
    </source>
</evidence>
<organism evidence="7 8">
    <name type="scientific">Erpetoichthys calabaricus</name>
    <name type="common">Rope fish</name>
    <name type="synonym">Calamoichthys calabaricus</name>
    <dbReference type="NCBI Taxonomy" id="27687"/>
    <lineage>
        <taxon>Eukaryota</taxon>
        <taxon>Metazoa</taxon>
        <taxon>Chordata</taxon>
        <taxon>Craniata</taxon>
        <taxon>Vertebrata</taxon>
        <taxon>Euteleostomi</taxon>
        <taxon>Actinopterygii</taxon>
        <taxon>Polypteriformes</taxon>
        <taxon>Polypteridae</taxon>
        <taxon>Erpetoichthys</taxon>
    </lineage>
</organism>
<evidence type="ECO:0000256" key="3">
    <source>
        <dbReference type="ARBA" id="ARBA00022833"/>
    </source>
</evidence>
<accession>A0A8C4SXD4</accession>
<dbReference type="Gene3D" id="3.30.40.10">
    <property type="entry name" value="Zinc/RING finger domain, C3HC4 (zinc finger)"/>
    <property type="match status" value="1"/>
</dbReference>
<dbReference type="Pfam" id="PF00643">
    <property type="entry name" value="zf-B_box"/>
    <property type="match status" value="1"/>
</dbReference>
<reference evidence="7" key="2">
    <citation type="submission" date="2025-08" db="UniProtKB">
        <authorList>
            <consortium name="Ensembl"/>
        </authorList>
    </citation>
    <scope>IDENTIFICATION</scope>
</reference>
<dbReference type="PANTHER" id="PTHR25465">
    <property type="entry name" value="B-BOX DOMAIN CONTAINING"/>
    <property type="match status" value="1"/>
</dbReference>
<keyword evidence="3" id="KW-0862">Zinc</keyword>
<dbReference type="Ensembl" id="ENSECRT00000024594.1">
    <property type="protein sequence ID" value="ENSECRP00000024064.1"/>
    <property type="gene ID" value="ENSECRG00000016306.1"/>
</dbReference>
<dbReference type="InterPro" id="IPR001841">
    <property type="entry name" value="Znf_RING"/>
</dbReference>
<name>A0A8C4SXD4_ERPCA</name>
<dbReference type="GO" id="GO:0008270">
    <property type="term" value="F:zinc ion binding"/>
    <property type="evidence" value="ECO:0007669"/>
    <property type="project" value="UniProtKB-KW"/>
</dbReference>
<feature type="domain" description="B box-type" evidence="6">
    <location>
        <begin position="144"/>
        <end position="184"/>
    </location>
</feature>
<reference evidence="7" key="3">
    <citation type="submission" date="2025-09" db="UniProtKB">
        <authorList>
            <consortium name="Ensembl"/>
        </authorList>
    </citation>
    <scope>IDENTIFICATION</scope>
</reference>
<dbReference type="Pfam" id="PF15227">
    <property type="entry name" value="zf-C3HC4_4"/>
    <property type="match status" value="1"/>
</dbReference>
<dbReference type="Gene3D" id="4.10.830.40">
    <property type="match status" value="1"/>
</dbReference>
<reference evidence="7" key="1">
    <citation type="submission" date="2021-06" db="EMBL/GenBank/DDBJ databases">
        <authorList>
            <consortium name="Wellcome Sanger Institute Data Sharing"/>
        </authorList>
    </citation>
    <scope>NUCLEOTIDE SEQUENCE [LARGE SCALE GENOMIC DNA]</scope>
</reference>
<dbReference type="PROSITE" id="PS50119">
    <property type="entry name" value="ZF_BBOX"/>
    <property type="match status" value="1"/>
</dbReference>
<keyword evidence="1" id="KW-0479">Metal-binding</keyword>
<keyword evidence="2 4" id="KW-0863">Zinc-finger</keyword>
<evidence type="ECO:0000313" key="7">
    <source>
        <dbReference type="Ensembl" id="ENSECRP00000024064.1"/>
    </source>
</evidence>
<dbReference type="PROSITE" id="PS00518">
    <property type="entry name" value="ZF_RING_1"/>
    <property type="match status" value="1"/>
</dbReference>
<dbReference type="InterPro" id="IPR051051">
    <property type="entry name" value="E3_ubiq-ligase_TRIM/RNF"/>
</dbReference>
<dbReference type="InterPro" id="IPR000315">
    <property type="entry name" value="Znf_B-box"/>
</dbReference>
<protein>
    <submittedName>
        <fullName evidence="7">Uncharacterized protein</fullName>
    </submittedName>
</protein>
<dbReference type="SUPFAM" id="SSF57845">
    <property type="entry name" value="B-box zinc-binding domain"/>
    <property type="match status" value="1"/>
</dbReference>
<sequence>MAAAISVSQELLTCSVCLDILKEPVSLPCGHSFCMACILFCWDRKGVNSCPQCRKTFNPRPDLSKNIMLAELVELLMKTGLGAALSQRYAGPVGVLCDMCIGKKLTAVQLCLTCELAFCETHMWLHPKIMDWKYYKMNTPPRSLQEKVCTKHQKALEYFCRNDNTWICFLCVATSHRSHETVELGTVSAEKKQIKCEHKENMGTG</sequence>
<dbReference type="InterPro" id="IPR017907">
    <property type="entry name" value="Znf_RING_CS"/>
</dbReference>
<dbReference type="Gene3D" id="3.30.160.60">
    <property type="entry name" value="Classic Zinc Finger"/>
    <property type="match status" value="1"/>
</dbReference>
<keyword evidence="8" id="KW-1185">Reference proteome</keyword>
<proteinExistence type="predicted"/>
<dbReference type="CDD" id="cd19769">
    <property type="entry name" value="Bbox2_TRIM16-like"/>
    <property type="match status" value="1"/>
</dbReference>
<dbReference type="SMART" id="SM00336">
    <property type="entry name" value="BBOX"/>
    <property type="match status" value="1"/>
</dbReference>
<dbReference type="Proteomes" id="UP000694620">
    <property type="component" value="Chromosome 12"/>
</dbReference>
<dbReference type="SMART" id="SM00184">
    <property type="entry name" value="RING"/>
    <property type="match status" value="1"/>
</dbReference>
<evidence type="ECO:0000259" key="6">
    <source>
        <dbReference type="PROSITE" id="PS50119"/>
    </source>
</evidence>
<evidence type="ECO:0000256" key="2">
    <source>
        <dbReference type="ARBA" id="ARBA00022771"/>
    </source>
</evidence>
<evidence type="ECO:0000259" key="5">
    <source>
        <dbReference type="PROSITE" id="PS50089"/>
    </source>
</evidence>